<evidence type="ECO:0000313" key="4">
    <source>
        <dbReference type="Proteomes" id="UP001270053"/>
    </source>
</evidence>
<evidence type="ECO:0000313" key="3">
    <source>
        <dbReference type="EMBL" id="MDX6187704.1"/>
    </source>
</evidence>
<proteinExistence type="predicted"/>
<evidence type="ECO:0000313" key="2">
    <source>
        <dbReference type="EMBL" id="MDX6181929.1"/>
    </source>
</evidence>
<feature type="signal peptide" evidence="1">
    <location>
        <begin position="1"/>
        <end position="17"/>
    </location>
</feature>
<dbReference type="Proteomes" id="UP001278738">
    <property type="component" value="Unassembled WGS sequence"/>
</dbReference>
<keyword evidence="1" id="KW-0732">Signal</keyword>
<dbReference type="AlphaFoldDB" id="A0AAJ2SK76"/>
<feature type="chain" id="PRO_5042484383" evidence="1">
    <location>
        <begin position="18"/>
        <end position="171"/>
    </location>
</feature>
<dbReference type="RefSeq" id="WP_229973396.1">
    <property type="nucleotide sequence ID" value="NZ_CP087133.1"/>
</dbReference>
<dbReference type="EMBL" id="JAWXVH010000021">
    <property type="protein sequence ID" value="MDX6187704.1"/>
    <property type="molecule type" value="Genomic_DNA"/>
</dbReference>
<keyword evidence="5" id="KW-1185">Reference proteome</keyword>
<gene>
    <name evidence="2" type="ORF">SGQ18_07150</name>
    <name evidence="3" type="ORF">SGQ44_18285</name>
</gene>
<evidence type="ECO:0000313" key="5">
    <source>
        <dbReference type="Proteomes" id="UP001278738"/>
    </source>
</evidence>
<name>A0AAJ2SK76_9FLAO</name>
<comment type="caution">
    <text evidence="3">The sequence shown here is derived from an EMBL/GenBank/DDBJ whole genome shotgun (WGS) entry which is preliminary data.</text>
</comment>
<evidence type="ECO:0000256" key="1">
    <source>
        <dbReference type="SAM" id="SignalP"/>
    </source>
</evidence>
<dbReference type="Proteomes" id="UP001270053">
    <property type="component" value="Unassembled WGS sequence"/>
</dbReference>
<organism evidence="3 4">
    <name type="scientific">Flavobacterium flavipigmentatum</name>
    <dbReference type="NCBI Taxonomy" id="2893884"/>
    <lineage>
        <taxon>Bacteria</taxon>
        <taxon>Pseudomonadati</taxon>
        <taxon>Bacteroidota</taxon>
        <taxon>Flavobacteriia</taxon>
        <taxon>Flavobacteriales</taxon>
        <taxon>Flavobacteriaceae</taxon>
        <taxon>Flavobacterium</taxon>
    </lineage>
</organism>
<dbReference type="EMBL" id="JAWXVG010000002">
    <property type="protein sequence ID" value="MDX6181929.1"/>
    <property type="molecule type" value="Genomic_DNA"/>
</dbReference>
<reference evidence="3 5" key="1">
    <citation type="submission" date="2023-11" db="EMBL/GenBank/DDBJ databases">
        <title>Unpublished Manusciprt.</title>
        <authorList>
            <person name="Saticioglu I.B."/>
            <person name="Ay H."/>
            <person name="Ajmi N."/>
            <person name="Altun S."/>
            <person name="Duman M."/>
        </authorList>
    </citation>
    <scope>NUCLEOTIDE SEQUENCE</scope>
    <source>
        <strain evidence="2 5">Fl-33</strain>
        <strain evidence="3">Fl-77</strain>
    </source>
</reference>
<sequence>MKAIYFLLLLFTVNSFAQTATEKYNTYLKRFEYFDSRGNLTGYKQYNSYLNQWEYYENKHQGYEIKQPQSSIDVDLVQKTLSSKQSRYDYNLKRIQESINSSTLYLYASSKNKGYSYEESKRSVTEFEAYYVNKVRYGKYDLSYNSVADDLIGFLSKGALKIACDNFKDCN</sequence>
<accession>A0AAJ2SK76</accession>
<protein>
    <submittedName>
        <fullName evidence="3">Uncharacterized protein</fullName>
    </submittedName>
</protein>